<sequence length="121" mass="14104">MEITRLPKSSTPLLNQSTLVLDQSTLSMEMREIARLAADPPRPGESVKSQINRASRALGLPPRRTETFWYARAQRVLAEEADRMRAWRRDWMERRRQALAAEMERIDAEVARMKREWNAAP</sequence>
<accession>A0A6J5P4P5</accession>
<evidence type="ECO:0000256" key="1">
    <source>
        <dbReference type="SAM" id="Coils"/>
    </source>
</evidence>
<protein>
    <submittedName>
        <fullName evidence="3">Uncharacterized protein</fullName>
    </submittedName>
</protein>
<feature type="coiled-coil region" evidence="1">
    <location>
        <begin position="89"/>
        <end position="116"/>
    </location>
</feature>
<evidence type="ECO:0000313" key="4">
    <source>
        <dbReference type="EMBL" id="CAB4172447.1"/>
    </source>
</evidence>
<dbReference type="EMBL" id="LR796786">
    <property type="protein sequence ID" value="CAB4166012.1"/>
    <property type="molecule type" value="Genomic_DNA"/>
</dbReference>
<proteinExistence type="predicted"/>
<dbReference type="EMBL" id="LR796882">
    <property type="protein sequence ID" value="CAB4172447.1"/>
    <property type="molecule type" value="Genomic_DNA"/>
</dbReference>
<keyword evidence="1" id="KW-0175">Coiled coil</keyword>
<gene>
    <name evidence="3" type="ORF">UFOVP843_5</name>
    <name evidence="4" type="ORF">UFOVP936_22</name>
</gene>
<reference evidence="3" key="1">
    <citation type="submission" date="2020-04" db="EMBL/GenBank/DDBJ databases">
        <authorList>
            <person name="Chiriac C."/>
            <person name="Salcher M."/>
            <person name="Ghai R."/>
            <person name="Kavagutti S V."/>
        </authorList>
    </citation>
    <scope>NUCLEOTIDE SEQUENCE</scope>
</reference>
<feature type="region of interest" description="Disordered" evidence="2">
    <location>
        <begin position="37"/>
        <end position="56"/>
    </location>
</feature>
<evidence type="ECO:0000313" key="3">
    <source>
        <dbReference type="EMBL" id="CAB4166012.1"/>
    </source>
</evidence>
<name>A0A6J5P4P5_9CAUD</name>
<organism evidence="3">
    <name type="scientific">uncultured Caudovirales phage</name>
    <dbReference type="NCBI Taxonomy" id="2100421"/>
    <lineage>
        <taxon>Viruses</taxon>
        <taxon>Duplodnaviria</taxon>
        <taxon>Heunggongvirae</taxon>
        <taxon>Uroviricota</taxon>
        <taxon>Caudoviricetes</taxon>
        <taxon>Peduoviridae</taxon>
        <taxon>Maltschvirus</taxon>
        <taxon>Maltschvirus maltsch</taxon>
    </lineage>
</organism>
<evidence type="ECO:0000256" key="2">
    <source>
        <dbReference type="SAM" id="MobiDB-lite"/>
    </source>
</evidence>